<evidence type="ECO:0000313" key="1">
    <source>
        <dbReference type="EMBL" id="WLK26109.1"/>
    </source>
</evidence>
<accession>A0AA49X7T0</accession>
<organism evidence="1">
    <name type="scientific">Alewife hepatitis B virus</name>
    <dbReference type="NCBI Taxonomy" id="3066367"/>
    <lineage>
        <taxon>Viruses</taxon>
        <taxon>Riboviria</taxon>
        <taxon>Pararnavirae</taxon>
        <taxon>Artverviricota</taxon>
        <taxon>Revtraviricetes</taxon>
        <taxon>Blubervirales</taxon>
        <taxon>Hepadnaviridae</taxon>
        <taxon>Orthohepadnavirus</taxon>
    </lineage>
</organism>
<protein>
    <submittedName>
        <fullName evidence="1">ORF Y</fullName>
    </submittedName>
</protein>
<proteinExistence type="predicted"/>
<dbReference type="EMBL" id="OQ859059">
    <property type="protein sequence ID" value="WLK26113.1"/>
    <property type="molecule type" value="Genomic_DNA"/>
</dbReference>
<name>A0AA49X7T0_9HEPA</name>
<sequence length="86" mass="10092">MLHHLILLRSGVLHRRSWRSYLATSTRILLDLILSFWHSSMTRFIQDLRDRPGATTQRYAFLLSFGGNITHYATGWLIQTTLTMEE</sequence>
<evidence type="ECO:0000313" key="2">
    <source>
        <dbReference type="EMBL" id="WLK26113.1"/>
    </source>
</evidence>
<dbReference type="EMBL" id="OQ859058">
    <property type="protein sequence ID" value="WLK26109.1"/>
    <property type="molecule type" value="Genomic_DNA"/>
</dbReference>
<reference evidence="1" key="1">
    <citation type="submission" date="2023-04" db="EMBL/GenBank/DDBJ databases">
        <title>Identification of a novel metahepadnavirus from the anadromous alewife (Alosa pseudoharengus).</title>
        <authorList>
            <person name="Iwanowicz L.R."/>
            <person name="Raines C.D."/>
            <person name="Lovy J."/>
            <person name="Phelps N."/>
            <person name="Mor S."/>
            <person name="Ng T."/>
        </authorList>
    </citation>
    <scope>NUCLEOTIDE SEQUENCE</scope>
    <source>
        <strain evidence="1">M10</strain>
        <strain evidence="2">MR4</strain>
    </source>
</reference>